<keyword evidence="2" id="KW-1185">Reference proteome</keyword>
<proteinExistence type="predicted"/>
<accession>A0AAV3XBG4</accession>
<dbReference type="InterPro" id="IPR025427">
    <property type="entry name" value="DUF4160"/>
</dbReference>
<reference evidence="1" key="1">
    <citation type="submission" date="2019-10" db="EMBL/GenBank/DDBJ databases">
        <title>Draft genome sequece of Microseira wollei NIES-4236.</title>
        <authorList>
            <person name="Yamaguchi H."/>
            <person name="Suzuki S."/>
            <person name="Kawachi M."/>
        </authorList>
    </citation>
    <scope>NUCLEOTIDE SEQUENCE</scope>
    <source>
        <strain evidence="1">NIES-4236</strain>
    </source>
</reference>
<organism evidence="1 2">
    <name type="scientific">Microseira wollei NIES-4236</name>
    <dbReference type="NCBI Taxonomy" id="2530354"/>
    <lineage>
        <taxon>Bacteria</taxon>
        <taxon>Bacillati</taxon>
        <taxon>Cyanobacteriota</taxon>
        <taxon>Cyanophyceae</taxon>
        <taxon>Oscillatoriophycideae</taxon>
        <taxon>Aerosakkonematales</taxon>
        <taxon>Aerosakkonemataceae</taxon>
        <taxon>Microseira</taxon>
    </lineage>
</organism>
<dbReference type="Pfam" id="PF13711">
    <property type="entry name" value="DUF4160"/>
    <property type="match status" value="1"/>
</dbReference>
<comment type="caution">
    <text evidence="1">The sequence shown here is derived from an EMBL/GenBank/DDBJ whole genome shotgun (WGS) entry which is preliminary data.</text>
</comment>
<protein>
    <recommendedName>
        <fullName evidence="3">DUF4160 domain-containing protein</fullName>
    </recommendedName>
</protein>
<name>A0AAV3XBG4_9CYAN</name>
<dbReference type="EMBL" id="BLAY01000033">
    <property type="protein sequence ID" value="GET37739.1"/>
    <property type="molecule type" value="Genomic_DNA"/>
</dbReference>
<evidence type="ECO:0008006" key="3">
    <source>
        <dbReference type="Google" id="ProtNLM"/>
    </source>
</evidence>
<dbReference type="AlphaFoldDB" id="A0AAV3XBG4"/>
<dbReference type="Proteomes" id="UP001050975">
    <property type="component" value="Unassembled WGS sequence"/>
</dbReference>
<gene>
    <name evidence="1" type="ORF">MiSe_24930</name>
</gene>
<sequence length="85" mass="10003">MLFMPEVARFYGIVIKIFFGDHPPPHFHVIYGEYNALVSIDSLEIIEGDLPNRAEKMVLEWGTLYQKELLHMWNSQEFIKLPPLK</sequence>
<evidence type="ECO:0000313" key="2">
    <source>
        <dbReference type="Proteomes" id="UP001050975"/>
    </source>
</evidence>
<evidence type="ECO:0000313" key="1">
    <source>
        <dbReference type="EMBL" id="GET37739.1"/>
    </source>
</evidence>